<dbReference type="InterPro" id="IPR011989">
    <property type="entry name" value="ARM-like"/>
</dbReference>
<evidence type="ECO:0000313" key="3">
    <source>
        <dbReference type="Proteomes" id="UP001443914"/>
    </source>
</evidence>
<dbReference type="EMBL" id="JBDFQZ010000010">
    <property type="protein sequence ID" value="KAK9682510.1"/>
    <property type="molecule type" value="Genomic_DNA"/>
</dbReference>
<comment type="caution">
    <text evidence="2">The sequence shown here is derived from an EMBL/GenBank/DDBJ whole genome shotgun (WGS) entry which is preliminary data.</text>
</comment>
<protein>
    <submittedName>
        <fullName evidence="2">Uncharacterized protein</fullName>
    </submittedName>
</protein>
<proteinExistence type="predicted"/>
<dbReference type="InterPro" id="IPR016024">
    <property type="entry name" value="ARM-type_fold"/>
</dbReference>
<organism evidence="2 3">
    <name type="scientific">Saponaria officinalis</name>
    <name type="common">Common soapwort</name>
    <name type="synonym">Lychnis saponaria</name>
    <dbReference type="NCBI Taxonomy" id="3572"/>
    <lineage>
        <taxon>Eukaryota</taxon>
        <taxon>Viridiplantae</taxon>
        <taxon>Streptophyta</taxon>
        <taxon>Embryophyta</taxon>
        <taxon>Tracheophyta</taxon>
        <taxon>Spermatophyta</taxon>
        <taxon>Magnoliopsida</taxon>
        <taxon>eudicotyledons</taxon>
        <taxon>Gunneridae</taxon>
        <taxon>Pentapetalae</taxon>
        <taxon>Caryophyllales</taxon>
        <taxon>Caryophyllaceae</taxon>
        <taxon>Caryophylleae</taxon>
        <taxon>Saponaria</taxon>
    </lineage>
</organism>
<dbReference type="Gene3D" id="1.25.10.10">
    <property type="entry name" value="Leucine-rich Repeat Variant"/>
    <property type="match status" value="3"/>
</dbReference>
<dbReference type="Proteomes" id="UP001443914">
    <property type="component" value="Unassembled WGS sequence"/>
</dbReference>
<evidence type="ECO:0000256" key="1">
    <source>
        <dbReference type="ARBA" id="ARBA00022737"/>
    </source>
</evidence>
<dbReference type="InterPro" id="IPR000225">
    <property type="entry name" value="Armadillo"/>
</dbReference>
<dbReference type="SUPFAM" id="SSF48371">
    <property type="entry name" value="ARM repeat"/>
    <property type="match status" value="3"/>
</dbReference>
<dbReference type="InterPro" id="IPR052608">
    <property type="entry name" value="U-box_domain_protein"/>
</dbReference>
<sequence length="843" mass="93152">MKKKQEKNRSFSEIVLELVASTDEVASLAKDSENESDILNSFAVYIEKLSQILETVRKDNMIMDTPRIRSAMCSLEAEVARARDCISKTSTNFRVNVEKITHDLGRSLGLFLFASLGVSLELKQQMGVLQKEMMNAKFHDFSSCSYSSECGEIQEVYDDDNDDDNGICIGLEEIEEEEEVLSWGDTEDIALQLKYGNDEEFVASLKGLDTLIRDRVVDFEWVIDEGIIQILFNRLGSSKCVDRLGIIKALRSISLQYEQTKEKMTDINSLTTLVKSLAREEKEQREAVGLLMELSHIPSVRRRIGRIQGCIIMLVTILNGSDSLASRDAEKLLSVLSSNTQNALLMSEAGYFQPLIQHLREGSEMSKILMATALSRMVLTVKSRAILGENGAIEPLVAMFKTGKLEAKLSALNALQNLSLTPRNIFHILDSGLLPPLLQSLFSVTSSLMTLREPASSILAVIAQSESILENKDLPNHLLSLLNLSTPKIKYNILLALNRMVSHAGASFVSEEINRNGGFQLVLPFIKETDTKIRTTALNLLYTLSRNFTSEDFAEILSEKYLPTIVGLISSSSNDTEKAASVGLLSNIPVSDKKATEILKKANILPILVSLMSASSSTMKSLDEYVAGIIIRFTVSSEKKLQLYSIDVGVVPILVKLLSNGSVDAKSKAAVSLTQLSQSFASRRRPRNSRWVCVPSPIESICDVHNRYCNVKGSFCLVKSGAFPSLIRVLVGEEREADVAALNAVSSLLENDLWENGSNFLAKNTGAVNAVIKILEEGTTEAKEKAMWILDRVFRIEDYRSEYGNAAQVVLIDIAQSGEPSLRPTVAKLLAQLGLLQEQSSYF</sequence>
<dbReference type="PANTHER" id="PTHR45958">
    <property type="entry name" value="RING-TYPE E3 UBIQUITIN TRANSFERASE"/>
    <property type="match status" value="1"/>
</dbReference>
<dbReference type="AlphaFoldDB" id="A0AAW1I1M6"/>
<keyword evidence="1" id="KW-0677">Repeat</keyword>
<dbReference type="SMART" id="SM00185">
    <property type="entry name" value="ARM"/>
    <property type="match status" value="8"/>
</dbReference>
<keyword evidence="3" id="KW-1185">Reference proteome</keyword>
<accession>A0AAW1I1M6</accession>
<gene>
    <name evidence="2" type="ORF">RND81_10G079100</name>
</gene>
<dbReference type="PANTHER" id="PTHR45958:SF12">
    <property type="entry name" value="OS01G0948500 PROTEIN"/>
    <property type="match status" value="1"/>
</dbReference>
<evidence type="ECO:0000313" key="2">
    <source>
        <dbReference type="EMBL" id="KAK9682510.1"/>
    </source>
</evidence>
<reference evidence="2" key="1">
    <citation type="submission" date="2024-03" db="EMBL/GenBank/DDBJ databases">
        <title>WGS assembly of Saponaria officinalis var. Norfolk2.</title>
        <authorList>
            <person name="Jenkins J."/>
            <person name="Shu S."/>
            <person name="Grimwood J."/>
            <person name="Barry K."/>
            <person name="Goodstein D."/>
            <person name="Schmutz J."/>
            <person name="Leebens-Mack J."/>
            <person name="Osbourn A."/>
        </authorList>
    </citation>
    <scope>NUCLEOTIDE SEQUENCE [LARGE SCALE GENOMIC DNA]</scope>
    <source>
        <strain evidence="2">JIC</strain>
    </source>
</reference>
<name>A0AAW1I1M6_SAPOF</name>